<dbReference type="PANTHER" id="PTHR47117">
    <property type="entry name" value="STAR-RELATED LIPID TRANSFER PROTEIN 9"/>
    <property type="match status" value="1"/>
</dbReference>
<reference evidence="1 2" key="1">
    <citation type="submission" date="2024-05" db="EMBL/GenBank/DDBJ databases">
        <title>Genome sequencing and assembly of Indian major carp, Cirrhinus mrigala (Hamilton, 1822).</title>
        <authorList>
            <person name="Mohindra V."/>
            <person name="Chowdhury L.M."/>
            <person name="Lal K."/>
            <person name="Jena J.K."/>
        </authorList>
    </citation>
    <scope>NUCLEOTIDE SEQUENCE [LARGE SCALE GENOMIC DNA]</scope>
    <source>
        <strain evidence="1">CM1030</strain>
        <tissue evidence="1">Blood</tissue>
    </source>
</reference>
<organism evidence="1 2">
    <name type="scientific">Cirrhinus mrigala</name>
    <name type="common">Mrigala</name>
    <dbReference type="NCBI Taxonomy" id="683832"/>
    <lineage>
        <taxon>Eukaryota</taxon>
        <taxon>Metazoa</taxon>
        <taxon>Chordata</taxon>
        <taxon>Craniata</taxon>
        <taxon>Vertebrata</taxon>
        <taxon>Euteleostomi</taxon>
        <taxon>Actinopterygii</taxon>
        <taxon>Neopterygii</taxon>
        <taxon>Teleostei</taxon>
        <taxon>Ostariophysi</taxon>
        <taxon>Cypriniformes</taxon>
        <taxon>Cyprinidae</taxon>
        <taxon>Labeoninae</taxon>
        <taxon>Labeonini</taxon>
        <taxon>Cirrhinus</taxon>
    </lineage>
</organism>
<sequence>NVRQSRIETLERNPHLSAVSHRSSEYIMKRWDHSNQSAVQQQEDDVMSLVPSECNTDVLVSINPLAETSALKEHHWIPDDLPMHNKFTNWSGINQQPPSTLSKIHRPTEQHFTKLSPSCWQEPQETTDRRAQEIEKLRKERERVLASVHRDLSPHQLTVELKEAKLHYGQGETDTLLKILKTGSKEASSAWNKQELLN</sequence>
<feature type="non-terminal residue" evidence="1">
    <location>
        <position position="198"/>
    </location>
</feature>
<evidence type="ECO:0000313" key="1">
    <source>
        <dbReference type="EMBL" id="KAL0170412.1"/>
    </source>
</evidence>
<dbReference type="EMBL" id="JAMKFB020000017">
    <property type="protein sequence ID" value="KAL0170412.1"/>
    <property type="molecule type" value="Genomic_DNA"/>
</dbReference>
<proteinExistence type="predicted"/>
<accession>A0ABD0P9H5</accession>
<gene>
    <name evidence="1" type="ORF">M9458_035008</name>
</gene>
<comment type="caution">
    <text evidence="1">The sequence shown here is derived from an EMBL/GenBank/DDBJ whole genome shotgun (WGS) entry which is preliminary data.</text>
</comment>
<dbReference type="Proteomes" id="UP001529510">
    <property type="component" value="Unassembled WGS sequence"/>
</dbReference>
<evidence type="ECO:0000313" key="2">
    <source>
        <dbReference type="Proteomes" id="UP001529510"/>
    </source>
</evidence>
<keyword evidence="2" id="KW-1185">Reference proteome</keyword>
<feature type="non-terminal residue" evidence="1">
    <location>
        <position position="1"/>
    </location>
</feature>
<name>A0ABD0P9H5_CIRMR</name>
<dbReference type="AlphaFoldDB" id="A0ABD0P9H5"/>
<dbReference type="PANTHER" id="PTHR47117:SF8">
    <property type="entry name" value="KINESIN FAMILY MEMBER 16B"/>
    <property type="match status" value="1"/>
</dbReference>
<protein>
    <submittedName>
        <fullName evidence="1">Uncharacterized protein</fullName>
    </submittedName>
</protein>